<dbReference type="InterPro" id="IPR027417">
    <property type="entry name" value="P-loop_NTPase"/>
</dbReference>
<dbReference type="InterPro" id="IPR003959">
    <property type="entry name" value="ATPase_AAA_core"/>
</dbReference>
<evidence type="ECO:0000256" key="1">
    <source>
        <dbReference type="ARBA" id="ARBA00022705"/>
    </source>
</evidence>
<evidence type="ECO:0000313" key="5">
    <source>
        <dbReference type="EMBL" id="NKC32045.1"/>
    </source>
</evidence>
<keyword evidence="1" id="KW-0235">DNA replication</keyword>
<proteinExistence type="predicted"/>
<evidence type="ECO:0000256" key="2">
    <source>
        <dbReference type="ARBA" id="ARBA00022741"/>
    </source>
</evidence>
<accession>A0ABX1E4D4</accession>
<dbReference type="InterPro" id="IPR050238">
    <property type="entry name" value="DNA_Rep/Repair_Clamp_Loader"/>
</dbReference>
<reference evidence="5 6" key="1">
    <citation type="submission" date="2020-03" db="EMBL/GenBank/DDBJ databases">
        <title>Roseomonas selenitidurans sp. nov. isolated from urban soil.</title>
        <authorList>
            <person name="Liu H."/>
        </authorList>
    </citation>
    <scope>NUCLEOTIDE SEQUENCE [LARGE SCALE GENOMIC DNA]</scope>
    <source>
        <strain evidence="5 6">BU-1</strain>
    </source>
</reference>
<dbReference type="InterPro" id="IPR003593">
    <property type="entry name" value="AAA+_ATPase"/>
</dbReference>
<sequence length="265" mass="28847">MSMTTTSLFEEQHKPQRSTDLVFAHDAVRQKLALYAQYQMHGNLLLHGPYGTAKSVTAQVIVRERLIACGIPDGNLAQVHALDIKSNVKQVENHINLLLTTNWADHHPYLVVDEIDQLTAAEQKQLRAVLDTYTVVKLIGTTNHLHDVDGGLRSRSDCVSVMPPAAQDWLSRAQQILAAENVVVADAALLAVLGLSQDARELMRKLEEIVIRARQKQAQAVVAPVVSMVPITVTPVMPIAAVASTVAPVVSMVPNTVTQNGLNTP</sequence>
<dbReference type="RefSeq" id="WP_168031703.1">
    <property type="nucleotide sequence ID" value="NZ_JAAVNE010000021.1"/>
</dbReference>
<dbReference type="Proteomes" id="UP000787635">
    <property type="component" value="Unassembled WGS sequence"/>
</dbReference>
<comment type="caution">
    <text evidence="5">The sequence shown here is derived from an EMBL/GenBank/DDBJ whole genome shotgun (WGS) entry which is preliminary data.</text>
</comment>
<keyword evidence="3" id="KW-0067">ATP-binding</keyword>
<dbReference type="PANTHER" id="PTHR11669">
    <property type="entry name" value="REPLICATION FACTOR C / DNA POLYMERASE III GAMMA-TAU SUBUNIT"/>
    <property type="match status" value="1"/>
</dbReference>
<evidence type="ECO:0000256" key="3">
    <source>
        <dbReference type="ARBA" id="ARBA00022840"/>
    </source>
</evidence>
<dbReference type="Gene3D" id="3.40.50.300">
    <property type="entry name" value="P-loop containing nucleotide triphosphate hydrolases"/>
    <property type="match status" value="1"/>
</dbReference>
<dbReference type="SUPFAM" id="SSF52540">
    <property type="entry name" value="P-loop containing nucleoside triphosphate hydrolases"/>
    <property type="match status" value="1"/>
</dbReference>
<organism evidence="5 6">
    <name type="scientific">Falsiroseomonas selenitidurans</name>
    <dbReference type="NCBI Taxonomy" id="2716335"/>
    <lineage>
        <taxon>Bacteria</taxon>
        <taxon>Pseudomonadati</taxon>
        <taxon>Pseudomonadota</taxon>
        <taxon>Alphaproteobacteria</taxon>
        <taxon>Acetobacterales</taxon>
        <taxon>Roseomonadaceae</taxon>
        <taxon>Falsiroseomonas</taxon>
    </lineage>
</organism>
<dbReference type="PANTHER" id="PTHR11669:SF20">
    <property type="entry name" value="REPLICATION FACTOR C SUBUNIT 4"/>
    <property type="match status" value="1"/>
</dbReference>
<dbReference type="SMART" id="SM00382">
    <property type="entry name" value="AAA"/>
    <property type="match status" value="1"/>
</dbReference>
<evidence type="ECO:0000313" key="6">
    <source>
        <dbReference type="Proteomes" id="UP000787635"/>
    </source>
</evidence>
<keyword evidence="6" id="KW-1185">Reference proteome</keyword>
<protein>
    <submittedName>
        <fullName evidence="5">AAA family ATPase</fullName>
    </submittedName>
</protein>
<dbReference type="EMBL" id="JAAVNE010000021">
    <property type="protein sequence ID" value="NKC32045.1"/>
    <property type="molecule type" value="Genomic_DNA"/>
</dbReference>
<name>A0ABX1E4D4_9PROT</name>
<dbReference type="Pfam" id="PF00004">
    <property type="entry name" value="AAA"/>
    <property type="match status" value="1"/>
</dbReference>
<dbReference type="CDD" id="cd00009">
    <property type="entry name" value="AAA"/>
    <property type="match status" value="1"/>
</dbReference>
<keyword evidence="2" id="KW-0547">Nucleotide-binding</keyword>
<evidence type="ECO:0000259" key="4">
    <source>
        <dbReference type="SMART" id="SM00382"/>
    </source>
</evidence>
<feature type="domain" description="AAA+ ATPase" evidence="4">
    <location>
        <begin position="40"/>
        <end position="166"/>
    </location>
</feature>
<gene>
    <name evidence="5" type="ORF">HEQ75_14360</name>
</gene>